<sequence length="80" mass="8980">MMKINPSQVNQFAVCLNNEGYEASLEVGKIYRTIPDETAQINSLIRVIDESGEDYAFTANRFYPIELPKPIEDALLSVAN</sequence>
<dbReference type="Proteomes" id="UP000287247">
    <property type="component" value="Unassembled WGS sequence"/>
</dbReference>
<gene>
    <name evidence="1" type="ORF">AsFPU1_2047</name>
</gene>
<keyword evidence="2" id="KW-1185">Reference proteome</keyword>
<name>A0A401IH82_APHSA</name>
<organism evidence="1 2">
    <name type="scientific">Aphanothece sacrum FPU1</name>
    <dbReference type="NCBI Taxonomy" id="1920663"/>
    <lineage>
        <taxon>Bacteria</taxon>
        <taxon>Bacillati</taxon>
        <taxon>Cyanobacteriota</taxon>
        <taxon>Cyanophyceae</taxon>
        <taxon>Oscillatoriophycideae</taxon>
        <taxon>Chroococcales</taxon>
        <taxon>Aphanothecaceae</taxon>
        <taxon>Aphanothece</taxon>
    </lineage>
</organism>
<protein>
    <submittedName>
        <fullName evidence="1">Uncharacterized protein</fullName>
    </submittedName>
</protein>
<evidence type="ECO:0000313" key="1">
    <source>
        <dbReference type="EMBL" id="GBF80643.1"/>
    </source>
</evidence>
<accession>A0A401IH82</accession>
<comment type="caution">
    <text evidence="1">The sequence shown here is derived from an EMBL/GenBank/DDBJ whole genome shotgun (WGS) entry which is preliminary data.</text>
</comment>
<proteinExistence type="predicted"/>
<reference evidence="2" key="1">
    <citation type="submission" date="2017-05" db="EMBL/GenBank/DDBJ databases">
        <title>Physiological properties and genetic analysis related to exopolysaccharide production of fresh-water unicellular cyanobacterium Aphanothece sacrum, Suizenji Nori, that has been cultured as a food source in Japan.</title>
        <authorList>
            <person name="Kanesaki Y."/>
            <person name="Yoshikawa S."/>
            <person name="Ohki K."/>
        </authorList>
    </citation>
    <scope>NUCLEOTIDE SEQUENCE [LARGE SCALE GENOMIC DNA]</scope>
    <source>
        <strain evidence="2">FPU1</strain>
    </source>
</reference>
<evidence type="ECO:0000313" key="2">
    <source>
        <dbReference type="Proteomes" id="UP000287247"/>
    </source>
</evidence>
<dbReference type="AlphaFoldDB" id="A0A401IH82"/>
<dbReference type="EMBL" id="BDQK01000013">
    <property type="protein sequence ID" value="GBF80643.1"/>
    <property type="molecule type" value="Genomic_DNA"/>
</dbReference>